<dbReference type="Pfam" id="PF01381">
    <property type="entry name" value="HTH_3"/>
    <property type="match status" value="1"/>
</dbReference>
<feature type="domain" description="HTH cro/C1-type" evidence="1">
    <location>
        <begin position="18"/>
        <end position="70"/>
    </location>
</feature>
<dbReference type="EMBL" id="QICL01000022">
    <property type="protein sequence ID" value="PXV62063.1"/>
    <property type="molecule type" value="Genomic_DNA"/>
</dbReference>
<organism evidence="2 3">
    <name type="scientific">Dysgonomonas alginatilytica</name>
    <dbReference type="NCBI Taxonomy" id="1605892"/>
    <lineage>
        <taxon>Bacteria</taxon>
        <taxon>Pseudomonadati</taxon>
        <taxon>Bacteroidota</taxon>
        <taxon>Bacteroidia</taxon>
        <taxon>Bacteroidales</taxon>
        <taxon>Dysgonomonadaceae</taxon>
        <taxon>Dysgonomonas</taxon>
    </lineage>
</organism>
<dbReference type="CDD" id="cd00093">
    <property type="entry name" value="HTH_XRE"/>
    <property type="match status" value="1"/>
</dbReference>
<protein>
    <submittedName>
        <fullName evidence="2">Helix-turn-helix protein</fullName>
    </submittedName>
</protein>
<gene>
    <name evidence="2" type="ORF">CLV62_12216</name>
</gene>
<evidence type="ECO:0000313" key="2">
    <source>
        <dbReference type="EMBL" id="PXV62063.1"/>
    </source>
</evidence>
<dbReference type="SUPFAM" id="SSF47413">
    <property type="entry name" value="lambda repressor-like DNA-binding domains"/>
    <property type="match status" value="1"/>
</dbReference>
<sequence>METSNTTTKKKHQGRNARRLRQAMGIKQETIASALNITQQAVSLYEQKQEIDDETLVKIAQVLNVSVELIKELEEDPATIYIENNTFEDGSQVGTVGLIGENTNIYNPIEKIIELSNEKTALYERLVEVEKEKIALLEELLKNKK</sequence>
<name>A0A2V3PKF4_9BACT</name>
<accession>A0A2V3PKF4</accession>
<reference evidence="2 3" key="1">
    <citation type="submission" date="2018-03" db="EMBL/GenBank/DDBJ databases">
        <title>Genomic Encyclopedia of Archaeal and Bacterial Type Strains, Phase II (KMG-II): from individual species to whole genera.</title>
        <authorList>
            <person name="Goeker M."/>
        </authorList>
    </citation>
    <scope>NUCLEOTIDE SEQUENCE [LARGE SCALE GENOMIC DNA]</scope>
    <source>
        <strain evidence="2 3">DSM 100214</strain>
    </source>
</reference>
<dbReference type="Gene3D" id="1.10.260.40">
    <property type="entry name" value="lambda repressor-like DNA-binding domains"/>
    <property type="match status" value="1"/>
</dbReference>
<dbReference type="GO" id="GO:0003677">
    <property type="term" value="F:DNA binding"/>
    <property type="evidence" value="ECO:0007669"/>
    <property type="project" value="InterPro"/>
</dbReference>
<dbReference type="Proteomes" id="UP000247973">
    <property type="component" value="Unassembled WGS sequence"/>
</dbReference>
<keyword evidence="3" id="KW-1185">Reference proteome</keyword>
<evidence type="ECO:0000259" key="1">
    <source>
        <dbReference type="PROSITE" id="PS50943"/>
    </source>
</evidence>
<dbReference type="InterPro" id="IPR001387">
    <property type="entry name" value="Cro/C1-type_HTH"/>
</dbReference>
<dbReference type="InterPro" id="IPR010982">
    <property type="entry name" value="Lambda_DNA-bd_dom_sf"/>
</dbReference>
<dbReference type="SMART" id="SM00530">
    <property type="entry name" value="HTH_XRE"/>
    <property type="match status" value="1"/>
</dbReference>
<proteinExistence type="predicted"/>
<dbReference type="AlphaFoldDB" id="A0A2V3PKF4"/>
<comment type="caution">
    <text evidence="2">The sequence shown here is derived from an EMBL/GenBank/DDBJ whole genome shotgun (WGS) entry which is preliminary data.</text>
</comment>
<dbReference type="OrthoDB" id="999653at2"/>
<dbReference type="RefSeq" id="WP_110311612.1">
    <property type="nucleotide sequence ID" value="NZ_QICL01000022.1"/>
</dbReference>
<dbReference type="PROSITE" id="PS50943">
    <property type="entry name" value="HTH_CROC1"/>
    <property type="match status" value="1"/>
</dbReference>
<evidence type="ECO:0000313" key="3">
    <source>
        <dbReference type="Proteomes" id="UP000247973"/>
    </source>
</evidence>